<organism evidence="2 3">
    <name type="scientific">Nostoc flagelliforme CCNUN1</name>
    <dbReference type="NCBI Taxonomy" id="2038116"/>
    <lineage>
        <taxon>Bacteria</taxon>
        <taxon>Bacillati</taxon>
        <taxon>Cyanobacteriota</taxon>
        <taxon>Cyanophyceae</taxon>
        <taxon>Nostocales</taxon>
        <taxon>Nostocaceae</taxon>
        <taxon>Nostoc</taxon>
    </lineage>
</organism>
<dbReference type="RefSeq" id="WP_157816356.1">
    <property type="nucleotide sequence ID" value="NZ_CAWNNC010000001.1"/>
</dbReference>
<dbReference type="AlphaFoldDB" id="A0A2K8SJ37"/>
<evidence type="ECO:0000256" key="1">
    <source>
        <dbReference type="SAM" id="MobiDB-lite"/>
    </source>
</evidence>
<dbReference type="Proteomes" id="UP000232003">
    <property type="component" value="Chromosome"/>
</dbReference>
<accession>A0A2K8SJ37</accession>
<feature type="region of interest" description="Disordered" evidence="1">
    <location>
        <begin position="1"/>
        <end position="27"/>
    </location>
</feature>
<protein>
    <submittedName>
        <fullName evidence="2">Uncharacterized protein</fullName>
    </submittedName>
</protein>
<sequence length="57" mass="6329">MPTKKPRNPDVADGQNAARKPKLRSDHTCGGWGNSIWHKVAASPAYAQVSKRKVRLF</sequence>
<dbReference type="KEGG" id="nfl:COO91_01339"/>
<evidence type="ECO:0000313" key="2">
    <source>
        <dbReference type="EMBL" id="AUB35459.1"/>
    </source>
</evidence>
<reference evidence="2 3" key="1">
    <citation type="submission" date="2017-11" db="EMBL/GenBank/DDBJ databases">
        <title>Complete genome of a free-living desiccation-tolerant cyanobacterium and its photosynthetic adaptation to extreme terrestrial habitat.</title>
        <authorList>
            <person name="Shang J."/>
        </authorList>
    </citation>
    <scope>NUCLEOTIDE SEQUENCE [LARGE SCALE GENOMIC DNA]</scope>
    <source>
        <strain evidence="2 3">CCNUN1</strain>
    </source>
</reference>
<dbReference type="EMBL" id="CP024785">
    <property type="protein sequence ID" value="AUB35459.1"/>
    <property type="molecule type" value="Genomic_DNA"/>
</dbReference>
<proteinExistence type="predicted"/>
<keyword evidence="3" id="KW-1185">Reference proteome</keyword>
<name>A0A2K8SJ37_9NOSO</name>
<evidence type="ECO:0000313" key="3">
    <source>
        <dbReference type="Proteomes" id="UP000232003"/>
    </source>
</evidence>
<gene>
    <name evidence="2" type="ORF">COO91_01339</name>
</gene>